<keyword evidence="1" id="KW-0614">Plasmid</keyword>
<evidence type="ECO:0000313" key="1">
    <source>
        <dbReference type="EMBL" id="ALK43868.1"/>
    </source>
</evidence>
<accession>A0A0P0L3L4</accession>
<dbReference type="AlphaFoldDB" id="A0A0P0L3L4"/>
<dbReference type="EMBL" id="KP726894">
    <property type="protein sequence ID" value="ALK43868.1"/>
    <property type="molecule type" value="Genomic_DNA"/>
</dbReference>
<organism evidence="1">
    <name type="scientific">Enterobacter cloacae</name>
    <dbReference type="NCBI Taxonomy" id="550"/>
    <lineage>
        <taxon>Bacteria</taxon>
        <taxon>Pseudomonadati</taxon>
        <taxon>Pseudomonadota</taxon>
        <taxon>Gammaproteobacteria</taxon>
        <taxon>Enterobacterales</taxon>
        <taxon>Enterobacteriaceae</taxon>
        <taxon>Enterobacter</taxon>
        <taxon>Enterobacter cloacae complex</taxon>
    </lineage>
</organism>
<geneLocation type="plasmid" evidence="1">
    <name>pKPC-ECN49</name>
</geneLocation>
<sequence length="81" mass="9555">MKTNSFRKGNFTYYLNYDENENCYSFVVYVKIRSSKRKTELKSTRAKDIDISFHHVDDPVLKTLSDENIKIIKSLIMGVEK</sequence>
<proteinExistence type="predicted"/>
<protein>
    <submittedName>
        <fullName evidence="1">Uncharacterized protein</fullName>
    </submittedName>
</protein>
<dbReference type="RefSeq" id="WP_020956908.1">
    <property type="nucleotide sequence ID" value="NZ_KP726894.1"/>
</dbReference>
<reference evidence="1" key="1">
    <citation type="submission" date="2015-01" db="EMBL/GenBank/DDBJ databases">
        <authorList>
            <person name="Zhao X.J."/>
            <person name="Ma P."/>
        </authorList>
    </citation>
    <scope>NUCLEOTIDE SEQUENCE</scope>
    <source>
        <strain evidence="1">ECN49</strain>
        <plasmid evidence="1">pKPC-ECN49</plasmid>
    </source>
</reference>
<name>A0A0P0L3L4_ENTCL</name>